<dbReference type="OrthoDB" id="652307at2"/>
<proteinExistence type="inferred from homology"/>
<gene>
    <name evidence="2" type="ORF">MUDAN_MDHGFNIF_02818</name>
</gene>
<dbReference type="Proteomes" id="UP000289996">
    <property type="component" value="Unassembled WGS sequence"/>
</dbReference>
<dbReference type="InterPro" id="IPR025659">
    <property type="entry name" value="Tubby-like_C"/>
</dbReference>
<dbReference type="SUPFAM" id="SSF54518">
    <property type="entry name" value="Tubby C-terminal domain-like"/>
    <property type="match status" value="1"/>
</dbReference>
<sequence>MRQLYINQKIFSLRDKFAVIDAAQQPVYQVIGSLFKIPKHFDILDQHEKVVATVTNQPFTLLPKLQLTIDGRQAATIKKQFTLFKPRYSIDALGMTITGDFWDMNFDVRQGSHVVGTVAKKWLSFGDQYELTINDYDIELLLVGLVIAIDYVKQQEQAATSNSNT</sequence>
<comment type="similarity">
    <text evidence="1">Belongs to the LOR family.</text>
</comment>
<protein>
    <recommendedName>
        <fullName evidence="4">LURP-one-related family protein</fullName>
    </recommendedName>
</protein>
<organism evidence="2 3">
    <name type="scientific">Lactiplantibacillus mudanjiangensis</name>
    <dbReference type="NCBI Taxonomy" id="1296538"/>
    <lineage>
        <taxon>Bacteria</taxon>
        <taxon>Bacillati</taxon>
        <taxon>Bacillota</taxon>
        <taxon>Bacilli</taxon>
        <taxon>Lactobacillales</taxon>
        <taxon>Lactobacillaceae</taxon>
        <taxon>Lactiplantibacillus</taxon>
    </lineage>
</organism>
<dbReference type="InterPro" id="IPR038595">
    <property type="entry name" value="LOR_sf"/>
</dbReference>
<dbReference type="AlphaFoldDB" id="A0A660DXX9"/>
<name>A0A660DXX9_9LACO</name>
<evidence type="ECO:0000256" key="1">
    <source>
        <dbReference type="ARBA" id="ARBA00005437"/>
    </source>
</evidence>
<evidence type="ECO:0000313" key="2">
    <source>
        <dbReference type="EMBL" id="VDG28012.1"/>
    </source>
</evidence>
<keyword evidence="3" id="KW-1185">Reference proteome</keyword>
<evidence type="ECO:0000313" key="3">
    <source>
        <dbReference type="Proteomes" id="UP000289996"/>
    </source>
</evidence>
<dbReference type="RefSeq" id="WP_130851642.1">
    <property type="nucleotide sequence ID" value="NZ_UYIG01000079.1"/>
</dbReference>
<accession>A0A660DXX9</accession>
<dbReference type="EMBL" id="UYIG01000079">
    <property type="protein sequence ID" value="VDG28012.1"/>
    <property type="molecule type" value="Genomic_DNA"/>
</dbReference>
<evidence type="ECO:0008006" key="4">
    <source>
        <dbReference type="Google" id="ProtNLM"/>
    </source>
</evidence>
<dbReference type="Pfam" id="PF04525">
    <property type="entry name" value="LOR"/>
    <property type="match status" value="1"/>
</dbReference>
<dbReference type="Gene3D" id="2.40.160.200">
    <property type="entry name" value="LURP1-related"/>
    <property type="match status" value="1"/>
</dbReference>
<reference evidence="2 3" key="1">
    <citation type="submission" date="2018-11" db="EMBL/GenBank/DDBJ databases">
        <authorList>
            <person name="Wuyts S."/>
        </authorList>
    </citation>
    <scope>NUCLEOTIDE SEQUENCE [LARGE SCALE GENOMIC DNA]</scope>
    <source>
        <strain evidence="2">Lactobacillus mudanjiangensis AMBF249</strain>
    </source>
</reference>
<dbReference type="InterPro" id="IPR007612">
    <property type="entry name" value="LOR"/>
</dbReference>